<dbReference type="Proteomes" id="UP000029278">
    <property type="component" value="Unassembled WGS sequence"/>
</dbReference>
<dbReference type="GO" id="GO:0006633">
    <property type="term" value="P:fatty acid biosynthetic process"/>
    <property type="evidence" value="ECO:0007669"/>
    <property type="project" value="InterPro"/>
</dbReference>
<dbReference type="GO" id="GO:0004315">
    <property type="term" value="F:3-oxoacyl-[acyl-carrier-protein] synthase activity"/>
    <property type="evidence" value="ECO:0007669"/>
    <property type="project" value="InterPro"/>
</dbReference>
<dbReference type="GeneID" id="77012289"/>
<sequence length="329" mass="36272">MRGVQIREIAMYHPANEVDNEYYINYFAEKGTDVTGLVTALGRNKRFIIDNPEENTLTMAAEASKLVLKKSGLEAKDVDLIIFTSQTPEYLLPSNALKLHHALGGDLSTACFDINANCAGMLVAIEQACRYMTANPRVERALVVGADYLSIHSPEQPVYYSNFAESAVAVILEQAEGTRGLIDSVYQTDTSVIDNSLFPAHGLSNLYREEFTAKDAQVQFTPFDDSVCAESAVNSIRILLERNNLNKEQIGGFLFSQFTIGNIKRVAEGLGIDQDKAVYIGDRFGYTASTSPLLALHEAVQAGKVQRGDYLVFWTVGAGWQNVSLLMQY</sequence>
<dbReference type="HOGENOM" id="CLU_039592_2_2_9"/>
<dbReference type="PATRIC" id="fig|44252.3.peg.1713"/>
<reference evidence="5 6" key="1">
    <citation type="submission" date="2014-04" db="EMBL/GenBank/DDBJ databases">
        <authorList>
            <person name="Bishop-Lilly K.A."/>
            <person name="Broomall S.M."/>
            <person name="Chain P.S."/>
            <person name="Chertkov O."/>
            <person name="Coyne S.R."/>
            <person name="Daligault H.E."/>
            <person name="Davenport K.W."/>
            <person name="Erkkila T."/>
            <person name="Frey K.G."/>
            <person name="Gibbons H.S."/>
            <person name="Gu W."/>
            <person name="Jaissle J."/>
            <person name="Johnson S.L."/>
            <person name="Koroleva G.I."/>
            <person name="Ladner J.T."/>
            <person name="Lo C.-C."/>
            <person name="Minogue T.D."/>
            <person name="Munk C."/>
            <person name="Palacios G.F."/>
            <person name="Redden C.L."/>
            <person name="Rosenzweig C.N."/>
            <person name="Scholz M.B."/>
            <person name="Teshima H."/>
            <person name="Xu Y."/>
        </authorList>
    </citation>
    <scope>NUCLEOTIDE SEQUENCE [LARGE SCALE GENOMIC DNA]</scope>
    <source>
        <strain evidence="5 6">8244</strain>
    </source>
</reference>
<name>A0A091A0V3_PAEMA</name>
<gene>
    <name evidence="5" type="ORF">DJ90_475</name>
</gene>
<accession>A0A091A0V3</accession>
<evidence type="ECO:0000313" key="6">
    <source>
        <dbReference type="Proteomes" id="UP000029278"/>
    </source>
</evidence>
<evidence type="ECO:0000259" key="3">
    <source>
        <dbReference type="Pfam" id="PF08541"/>
    </source>
</evidence>
<evidence type="ECO:0000313" key="5">
    <source>
        <dbReference type="EMBL" id="KFN09946.1"/>
    </source>
</evidence>
<dbReference type="CDD" id="cd00830">
    <property type="entry name" value="KAS_III"/>
    <property type="match status" value="1"/>
</dbReference>
<dbReference type="EMBL" id="JMQA01000020">
    <property type="protein sequence ID" value="KFN09946.1"/>
    <property type="molecule type" value="Genomic_DNA"/>
</dbReference>
<evidence type="ECO:0000256" key="2">
    <source>
        <dbReference type="ARBA" id="ARBA00023315"/>
    </source>
</evidence>
<dbReference type="Gene3D" id="3.40.47.10">
    <property type="match status" value="1"/>
</dbReference>
<evidence type="ECO:0000259" key="4">
    <source>
        <dbReference type="Pfam" id="PF08545"/>
    </source>
</evidence>
<proteinExistence type="predicted"/>
<dbReference type="SUPFAM" id="SSF53901">
    <property type="entry name" value="Thiolase-like"/>
    <property type="match status" value="1"/>
</dbReference>
<dbReference type="InterPro" id="IPR016039">
    <property type="entry name" value="Thiolase-like"/>
</dbReference>
<keyword evidence="2" id="KW-0012">Acyltransferase</keyword>
<comment type="caution">
    <text evidence="5">The sequence shown here is derived from an EMBL/GenBank/DDBJ whole genome shotgun (WGS) entry which is preliminary data.</text>
</comment>
<dbReference type="PANTHER" id="PTHR34069">
    <property type="entry name" value="3-OXOACYL-[ACYL-CARRIER-PROTEIN] SYNTHASE 3"/>
    <property type="match status" value="1"/>
</dbReference>
<feature type="domain" description="Beta-ketoacyl-[acyl-carrier-protein] synthase III C-terminal" evidence="3">
    <location>
        <begin position="240"/>
        <end position="328"/>
    </location>
</feature>
<dbReference type="STRING" id="44252.DJ90_475"/>
<dbReference type="AlphaFoldDB" id="A0A091A0V3"/>
<keyword evidence="1" id="KW-0808">Transferase</keyword>
<keyword evidence="6" id="KW-1185">Reference proteome</keyword>
<protein>
    <submittedName>
        <fullName evidence="5">3-Oxoacyl-[acyl-carrier-(ACP)] synthase III family protein</fullName>
    </submittedName>
</protein>
<dbReference type="InterPro" id="IPR013747">
    <property type="entry name" value="ACP_syn_III_C"/>
</dbReference>
<evidence type="ECO:0000256" key="1">
    <source>
        <dbReference type="ARBA" id="ARBA00022679"/>
    </source>
</evidence>
<dbReference type="Pfam" id="PF08545">
    <property type="entry name" value="ACP_syn_III"/>
    <property type="match status" value="1"/>
</dbReference>
<organism evidence="5 6">
    <name type="scientific">Paenibacillus macerans</name>
    <name type="common">Bacillus macerans</name>
    <dbReference type="NCBI Taxonomy" id="44252"/>
    <lineage>
        <taxon>Bacteria</taxon>
        <taxon>Bacillati</taxon>
        <taxon>Bacillota</taxon>
        <taxon>Bacilli</taxon>
        <taxon>Bacillales</taxon>
        <taxon>Paenibacillaceae</taxon>
        <taxon>Paenibacillus</taxon>
    </lineage>
</organism>
<dbReference type="GO" id="GO:0044550">
    <property type="term" value="P:secondary metabolite biosynthetic process"/>
    <property type="evidence" value="ECO:0007669"/>
    <property type="project" value="TreeGrafter"/>
</dbReference>
<feature type="domain" description="Beta-ketoacyl-[acyl-carrier-protein] synthase III N-terminal" evidence="4">
    <location>
        <begin position="112"/>
        <end position="189"/>
    </location>
</feature>
<dbReference type="OrthoDB" id="1704808at2"/>
<dbReference type="Pfam" id="PF08541">
    <property type="entry name" value="ACP_syn_III_C"/>
    <property type="match status" value="1"/>
</dbReference>
<dbReference type="PANTHER" id="PTHR34069:SF2">
    <property type="entry name" value="BETA-KETOACYL-[ACYL-CARRIER-PROTEIN] SYNTHASE III"/>
    <property type="match status" value="1"/>
</dbReference>
<dbReference type="InterPro" id="IPR013751">
    <property type="entry name" value="ACP_syn_III_N"/>
</dbReference>
<dbReference type="RefSeq" id="WP_036621047.1">
    <property type="nucleotide sequence ID" value="NZ_JAKOBR010000096.1"/>
</dbReference>